<dbReference type="Proteomes" id="UP000605568">
    <property type="component" value="Unassembled WGS sequence"/>
</dbReference>
<accession>A0ABQ3MG60</accession>
<name>A0ABQ3MG60_9PSEU</name>
<protein>
    <recommendedName>
        <fullName evidence="1">BioF2-like acetyltransferase domain-containing protein</fullName>
    </recommendedName>
</protein>
<gene>
    <name evidence="2" type="ORF">GCM10017774_41150</name>
</gene>
<organism evidence="2 3">
    <name type="scientific">Lentzea cavernae</name>
    <dbReference type="NCBI Taxonomy" id="2020703"/>
    <lineage>
        <taxon>Bacteria</taxon>
        <taxon>Bacillati</taxon>
        <taxon>Actinomycetota</taxon>
        <taxon>Actinomycetes</taxon>
        <taxon>Pseudonocardiales</taxon>
        <taxon>Pseudonocardiaceae</taxon>
        <taxon>Lentzea</taxon>
    </lineage>
</organism>
<evidence type="ECO:0000259" key="1">
    <source>
        <dbReference type="Pfam" id="PF13480"/>
    </source>
</evidence>
<dbReference type="Gene3D" id="3.40.630.30">
    <property type="match status" value="1"/>
</dbReference>
<feature type="domain" description="BioF2-like acetyltransferase" evidence="1">
    <location>
        <begin position="135"/>
        <end position="264"/>
    </location>
</feature>
<reference evidence="3" key="1">
    <citation type="journal article" date="2019" name="Int. J. Syst. Evol. Microbiol.">
        <title>The Global Catalogue of Microorganisms (GCM) 10K type strain sequencing project: providing services to taxonomists for standard genome sequencing and annotation.</title>
        <authorList>
            <consortium name="The Broad Institute Genomics Platform"/>
            <consortium name="The Broad Institute Genome Sequencing Center for Infectious Disease"/>
            <person name="Wu L."/>
            <person name="Ma J."/>
        </authorList>
    </citation>
    <scope>NUCLEOTIDE SEQUENCE [LARGE SCALE GENOMIC DNA]</scope>
    <source>
        <strain evidence="3">CGMCC 4.7367</strain>
    </source>
</reference>
<evidence type="ECO:0000313" key="3">
    <source>
        <dbReference type="Proteomes" id="UP000605568"/>
    </source>
</evidence>
<dbReference type="SUPFAM" id="SSF55729">
    <property type="entry name" value="Acyl-CoA N-acyltransferases (Nat)"/>
    <property type="match status" value="1"/>
</dbReference>
<proteinExistence type="predicted"/>
<keyword evidence="3" id="KW-1185">Reference proteome</keyword>
<sequence length="373" mass="41388">MIPANLRYAWNNSSSPWLVRAHRLVDTAAVVVPELTVSVGSDGPTIAYGGLRHGLTHVLPFLEQRRGSASRQSTRRTTWRELADGSAAPEADLLLVGHLHDVAVPEHALALPFRIVLGVPVGPDPAEVPARLARKARQQHARELRSRERTLEVAAGESDFHSFYDEMHRPTMVNRHGDAMRSESRRSALECLFRRGKLFFLCESGERVAGMLCRVEGRTLVLRLAGVAAGGEEPYQVGTYMALYVLILQWASANGFDLVDLSGSEPFLSKGIFQFKRKMRPEVSLPANHFAYKRLLLHVRRDRPPVRDFLVANPVLTAGFEAVHFFDEQRPPRTDLRWETPGVHGQRLVHLDGFLAGLPTGGGNVVPVHHGGI</sequence>
<dbReference type="InterPro" id="IPR038740">
    <property type="entry name" value="BioF2-like_GNAT_dom"/>
</dbReference>
<dbReference type="InterPro" id="IPR016181">
    <property type="entry name" value="Acyl_CoA_acyltransferase"/>
</dbReference>
<dbReference type="EMBL" id="BNAR01000005">
    <property type="protein sequence ID" value="GHH43336.1"/>
    <property type="molecule type" value="Genomic_DNA"/>
</dbReference>
<dbReference type="RefSeq" id="WP_191299729.1">
    <property type="nucleotide sequence ID" value="NZ_BNAR01000005.1"/>
</dbReference>
<comment type="caution">
    <text evidence="2">The sequence shown here is derived from an EMBL/GenBank/DDBJ whole genome shotgun (WGS) entry which is preliminary data.</text>
</comment>
<dbReference type="Pfam" id="PF13480">
    <property type="entry name" value="Acetyltransf_6"/>
    <property type="match status" value="1"/>
</dbReference>
<evidence type="ECO:0000313" key="2">
    <source>
        <dbReference type="EMBL" id="GHH43336.1"/>
    </source>
</evidence>